<proteinExistence type="predicted"/>
<sequence>MMSTSRSRMTMCQNFEGFASSHTSSYYIIRAQFKCIRWVEKLSLGNVNSWDIFKKAFIQRYYPPSKPTKQLEEICTVNRQLLDSQGPIPGMTSAQALTAIQTMADHSQKWHDGSSSRNIDNSSNSEGIVAIVSKLDSLGQDMKKLKENVHAIQVGCQTCGGAHLDKECPLNEEVKIVEEVKYGEFRRSSPFNNGAKYHVGRSGYYTHIENRPPFGEKRPSLEELMIKHLEESTRRRVKIEDWVAQEEGVSSRVLPCQLPPKELNLGNFILPCTIRSLNFYDMTDLGASVNVIPKSMFEYLKLARLMKADMLVEMADMIKRAPIGIVENVRVKIDKFLFPSDFVVIDMLNARNEITILERPFLATIHAEIDVFNKEISEQSRKKTRMLKSDTYIPSVHFCKHVKKICSEILKVWPTCDPTMKGDNTYWWHDHGLEENERQESGLDMEEYAPPKVLVETFKVKRYSFDSGQGYRSGLKDSWGLITTTWLPYLRDFRGIQNRMKYRTYLKCQSGLTLQEASGSHGLLEASGSDVRLELIQEDDTQPSNDTSEQHNEVEPNEVEPHCVKVPIRRSEGISQAHDMYCFYVDAEEHGLGDHNEPPNYKAALSDSESDKWLDVMNAEKQSMKDNQVWCLVDLPSNGRIVGSKWFFKKKTNMDRNVHTFKARLVAKSYTQTYGVDYRETFSPIADIRAIRILLAIVAFTMRFSK</sequence>
<dbReference type="Gene3D" id="2.40.70.10">
    <property type="entry name" value="Acid Proteases"/>
    <property type="match status" value="1"/>
</dbReference>
<comment type="caution">
    <text evidence="2">The sequence shown here is derived from an EMBL/GenBank/DDBJ whole genome shotgun (WGS) entry which is preliminary data.</text>
</comment>
<keyword evidence="3" id="KW-1185">Reference proteome</keyword>
<feature type="domain" description="Reverse transcriptase Ty1/copia-type" evidence="1">
    <location>
        <begin position="627"/>
        <end position="699"/>
    </location>
</feature>
<dbReference type="PANTHER" id="PTHR33067">
    <property type="entry name" value="RNA-DIRECTED DNA POLYMERASE-RELATED"/>
    <property type="match status" value="1"/>
</dbReference>
<dbReference type="CDD" id="cd00303">
    <property type="entry name" value="retropepsin_like"/>
    <property type="match status" value="1"/>
</dbReference>
<evidence type="ECO:0000259" key="1">
    <source>
        <dbReference type="Pfam" id="PF07727"/>
    </source>
</evidence>
<reference evidence="2" key="2">
    <citation type="submission" date="2022-01" db="EMBL/GenBank/DDBJ databases">
        <authorList>
            <person name="Yamashiro T."/>
            <person name="Shiraishi A."/>
            <person name="Satake H."/>
            <person name="Nakayama K."/>
        </authorList>
    </citation>
    <scope>NUCLEOTIDE SEQUENCE</scope>
</reference>
<dbReference type="EMBL" id="BQNB010012947">
    <property type="protein sequence ID" value="GJT09912.1"/>
    <property type="molecule type" value="Genomic_DNA"/>
</dbReference>
<keyword evidence="2" id="KW-0548">Nucleotidyltransferase</keyword>
<dbReference type="InterPro" id="IPR013103">
    <property type="entry name" value="RVT_2"/>
</dbReference>
<keyword evidence="2" id="KW-0695">RNA-directed DNA polymerase</keyword>
<protein>
    <submittedName>
        <fullName evidence="2">Reverse transcriptase domain-containing protein</fullName>
    </submittedName>
</protein>
<evidence type="ECO:0000313" key="3">
    <source>
        <dbReference type="Proteomes" id="UP001151760"/>
    </source>
</evidence>
<dbReference type="GO" id="GO:0003964">
    <property type="term" value="F:RNA-directed DNA polymerase activity"/>
    <property type="evidence" value="ECO:0007669"/>
    <property type="project" value="UniProtKB-KW"/>
</dbReference>
<reference evidence="2" key="1">
    <citation type="journal article" date="2022" name="Int. J. Mol. Sci.">
        <title>Draft Genome of Tanacetum Coccineum: Genomic Comparison of Closely Related Tanacetum-Family Plants.</title>
        <authorList>
            <person name="Yamashiro T."/>
            <person name="Shiraishi A."/>
            <person name="Nakayama K."/>
            <person name="Satake H."/>
        </authorList>
    </citation>
    <scope>NUCLEOTIDE SEQUENCE</scope>
</reference>
<name>A0ABQ5B896_9ASTR</name>
<evidence type="ECO:0000313" key="2">
    <source>
        <dbReference type="EMBL" id="GJT09912.1"/>
    </source>
</evidence>
<dbReference type="InterPro" id="IPR021109">
    <property type="entry name" value="Peptidase_aspartic_dom_sf"/>
</dbReference>
<gene>
    <name evidence="2" type="ORF">Tco_0856954</name>
</gene>
<keyword evidence="2" id="KW-0808">Transferase</keyword>
<dbReference type="PANTHER" id="PTHR33067:SF35">
    <property type="entry name" value="ASPARTIC PEPTIDASE DDI1-TYPE DOMAIN-CONTAINING PROTEIN"/>
    <property type="match status" value="1"/>
</dbReference>
<accession>A0ABQ5B896</accession>
<dbReference type="Pfam" id="PF07727">
    <property type="entry name" value="RVT_2"/>
    <property type="match status" value="1"/>
</dbReference>
<organism evidence="2 3">
    <name type="scientific">Tanacetum coccineum</name>
    <dbReference type="NCBI Taxonomy" id="301880"/>
    <lineage>
        <taxon>Eukaryota</taxon>
        <taxon>Viridiplantae</taxon>
        <taxon>Streptophyta</taxon>
        <taxon>Embryophyta</taxon>
        <taxon>Tracheophyta</taxon>
        <taxon>Spermatophyta</taxon>
        <taxon>Magnoliopsida</taxon>
        <taxon>eudicotyledons</taxon>
        <taxon>Gunneridae</taxon>
        <taxon>Pentapetalae</taxon>
        <taxon>asterids</taxon>
        <taxon>campanulids</taxon>
        <taxon>Asterales</taxon>
        <taxon>Asteraceae</taxon>
        <taxon>Asteroideae</taxon>
        <taxon>Anthemideae</taxon>
        <taxon>Anthemidinae</taxon>
        <taxon>Tanacetum</taxon>
    </lineage>
</organism>
<dbReference type="Proteomes" id="UP001151760">
    <property type="component" value="Unassembled WGS sequence"/>
</dbReference>